<name>A0ABW4NYA3_9NOCA</name>
<gene>
    <name evidence="2" type="ORF">ACFSJG_01335</name>
</gene>
<reference evidence="3" key="1">
    <citation type="journal article" date="2019" name="Int. J. Syst. Evol. Microbiol.">
        <title>The Global Catalogue of Microorganisms (GCM) 10K type strain sequencing project: providing services to taxonomists for standard genome sequencing and annotation.</title>
        <authorList>
            <consortium name="The Broad Institute Genomics Platform"/>
            <consortium name="The Broad Institute Genome Sequencing Center for Infectious Disease"/>
            <person name="Wu L."/>
            <person name="Ma J."/>
        </authorList>
    </citation>
    <scope>NUCLEOTIDE SEQUENCE [LARGE SCALE GENOMIC DNA]</scope>
    <source>
        <strain evidence="3">DT72</strain>
    </source>
</reference>
<feature type="transmembrane region" description="Helical" evidence="1">
    <location>
        <begin position="51"/>
        <end position="71"/>
    </location>
</feature>
<comment type="caution">
    <text evidence="2">The sequence shown here is derived from an EMBL/GenBank/DDBJ whole genome shotgun (WGS) entry which is preliminary data.</text>
</comment>
<evidence type="ECO:0000256" key="1">
    <source>
        <dbReference type="SAM" id="Phobius"/>
    </source>
</evidence>
<protein>
    <submittedName>
        <fullName evidence="2">Uncharacterized protein</fullName>
    </submittedName>
</protein>
<sequence>MTAPHGRVAVPHGRHRLPESVETVRLRSTRLIASTSAVAAAVPTAAVSGSFPLALLVGLGTVLGVGAAAIVI</sequence>
<organism evidence="2 3">
    <name type="scientific">Rhodococcus gannanensis</name>
    <dbReference type="NCBI Taxonomy" id="1960308"/>
    <lineage>
        <taxon>Bacteria</taxon>
        <taxon>Bacillati</taxon>
        <taxon>Actinomycetota</taxon>
        <taxon>Actinomycetes</taxon>
        <taxon>Mycobacteriales</taxon>
        <taxon>Nocardiaceae</taxon>
        <taxon>Rhodococcus</taxon>
    </lineage>
</organism>
<keyword evidence="1" id="KW-0472">Membrane</keyword>
<evidence type="ECO:0000313" key="2">
    <source>
        <dbReference type="EMBL" id="MFD1810843.1"/>
    </source>
</evidence>
<accession>A0ABW4NYA3</accession>
<keyword evidence="1" id="KW-1133">Transmembrane helix</keyword>
<keyword evidence="1" id="KW-0812">Transmembrane</keyword>
<proteinExistence type="predicted"/>
<dbReference type="EMBL" id="JBHUFB010000002">
    <property type="protein sequence ID" value="MFD1810843.1"/>
    <property type="molecule type" value="Genomic_DNA"/>
</dbReference>
<dbReference type="RefSeq" id="WP_378483401.1">
    <property type="nucleotide sequence ID" value="NZ_JBHUFB010000002.1"/>
</dbReference>
<keyword evidence="3" id="KW-1185">Reference proteome</keyword>
<evidence type="ECO:0000313" key="3">
    <source>
        <dbReference type="Proteomes" id="UP001597286"/>
    </source>
</evidence>
<dbReference type="Proteomes" id="UP001597286">
    <property type="component" value="Unassembled WGS sequence"/>
</dbReference>